<evidence type="ECO:0000256" key="9">
    <source>
        <dbReference type="ARBA" id="ARBA00022840"/>
    </source>
</evidence>
<dbReference type="PANTHER" id="PTHR43655">
    <property type="entry name" value="ATP-DEPENDENT PROTEASE"/>
    <property type="match status" value="1"/>
</dbReference>
<feature type="domain" description="ATPase AAA-type core" evidence="12">
    <location>
        <begin position="1"/>
        <end position="39"/>
    </location>
</feature>
<dbReference type="InterPro" id="IPR050928">
    <property type="entry name" value="ATP-dep_Zn_Metalloprotease"/>
</dbReference>
<dbReference type="GO" id="GO:0034982">
    <property type="term" value="P:mitochondrial protein processing"/>
    <property type="evidence" value="ECO:0007669"/>
    <property type="project" value="TreeGrafter"/>
</dbReference>
<evidence type="ECO:0000259" key="12">
    <source>
        <dbReference type="Pfam" id="PF00004"/>
    </source>
</evidence>
<dbReference type="GO" id="GO:0005524">
    <property type="term" value="F:ATP binding"/>
    <property type="evidence" value="ECO:0007669"/>
    <property type="project" value="UniProtKB-KW"/>
</dbReference>
<sequence>MDGLESKTNVIMLASTNRPDVLDKALLRPGRFDRHILIDYPTLPERVEILDVYLKKLKLEKDVKFYSGRLAQLTPGMSGADLANICNEAALHAAREGKKVIDRTDFEIAVERVLAGAAKRDNTMAPTEKRTVAFHESGHVITGWFLKTTCLPLKVTIVPRTGPALGFAQYMPKDRKLLHEDDFDEDLCVMLGGRVAEQVVFNTVSTGAQDDLRRATKLAYAQIKQYGMSKTIGLISFPVDQQNPQNDDFGVKPYSKRLHRMMDENIHVESKLVKQCARTVLINQLFFLFPFLIFICPLFMHLGLRWHLPFPPWYRIAFELVSFIGVTEIFFFYSHRLLHVSFLYEYIHKQHHQFRAPIGMACEYAHPIEFFVSNIGPVVIGPLIFQSHLLTTWLWLLFALLGTINHHSGYKLPGILGNGLANPTFHDFHHAQFTNNFGLLGILDRLHGTDKAWRTKQLKQQQNDSEE</sequence>
<keyword evidence="4" id="KW-0645">Protease</keyword>
<name>A0A8S2PFE8_9BILA</name>
<keyword evidence="11" id="KW-0472">Membrane</keyword>
<evidence type="ECO:0000256" key="7">
    <source>
        <dbReference type="ARBA" id="ARBA00022801"/>
    </source>
</evidence>
<comment type="similarity">
    <text evidence="3">In the N-terminal section; belongs to the AAA ATPase family.</text>
</comment>
<dbReference type="Gene3D" id="1.20.58.760">
    <property type="entry name" value="Peptidase M41"/>
    <property type="match status" value="1"/>
</dbReference>
<dbReference type="GO" id="GO:0005745">
    <property type="term" value="C:m-AAA complex"/>
    <property type="evidence" value="ECO:0007669"/>
    <property type="project" value="TreeGrafter"/>
</dbReference>
<dbReference type="GO" id="GO:0004176">
    <property type="term" value="F:ATP-dependent peptidase activity"/>
    <property type="evidence" value="ECO:0007669"/>
    <property type="project" value="InterPro"/>
</dbReference>
<dbReference type="Pfam" id="PF17862">
    <property type="entry name" value="AAA_lid_3"/>
    <property type="match status" value="1"/>
</dbReference>
<evidence type="ECO:0000256" key="10">
    <source>
        <dbReference type="ARBA" id="ARBA00023049"/>
    </source>
</evidence>
<dbReference type="Pfam" id="PF01434">
    <property type="entry name" value="Peptidase_M41"/>
    <property type="match status" value="1"/>
</dbReference>
<dbReference type="GO" id="GO:0005506">
    <property type="term" value="F:iron ion binding"/>
    <property type="evidence" value="ECO:0007669"/>
    <property type="project" value="InterPro"/>
</dbReference>
<evidence type="ECO:0000256" key="11">
    <source>
        <dbReference type="SAM" id="Phobius"/>
    </source>
</evidence>
<comment type="caution">
    <text evidence="16">The sequence shown here is derived from an EMBL/GenBank/DDBJ whole genome shotgun (WGS) entry which is preliminary data.</text>
</comment>
<dbReference type="EMBL" id="CAJOBH010006317">
    <property type="protein sequence ID" value="CAF4052351.1"/>
    <property type="molecule type" value="Genomic_DNA"/>
</dbReference>
<dbReference type="InterPro" id="IPR041569">
    <property type="entry name" value="AAA_lid_3"/>
</dbReference>
<feature type="domain" description="AAA ATPase AAA+ lid" evidence="15">
    <location>
        <begin position="69"/>
        <end position="107"/>
    </location>
</feature>
<proteinExistence type="inferred from homology"/>
<accession>A0A8S2PFE8</accession>
<dbReference type="InterPro" id="IPR037219">
    <property type="entry name" value="Peptidase_M41-like"/>
</dbReference>
<feature type="domain" description="Peptidase M41" evidence="13">
    <location>
        <begin position="124"/>
        <end position="276"/>
    </location>
</feature>
<comment type="cofactor">
    <cofactor evidence="1">
        <name>Zn(2+)</name>
        <dbReference type="ChEBI" id="CHEBI:29105"/>
    </cofactor>
</comment>
<dbReference type="InterPro" id="IPR000642">
    <property type="entry name" value="Peptidase_M41"/>
</dbReference>
<keyword evidence="10" id="KW-0482">Metalloprotease</keyword>
<organism evidence="16 17">
    <name type="scientific">Rotaria magnacalcarata</name>
    <dbReference type="NCBI Taxonomy" id="392030"/>
    <lineage>
        <taxon>Eukaryota</taxon>
        <taxon>Metazoa</taxon>
        <taxon>Spiralia</taxon>
        <taxon>Gnathifera</taxon>
        <taxon>Rotifera</taxon>
        <taxon>Eurotatoria</taxon>
        <taxon>Bdelloidea</taxon>
        <taxon>Philodinida</taxon>
        <taxon>Philodinidae</taxon>
        <taxon>Rotaria</taxon>
    </lineage>
</organism>
<evidence type="ECO:0000256" key="4">
    <source>
        <dbReference type="ARBA" id="ARBA00022670"/>
    </source>
</evidence>
<dbReference type="GO" id="GO:0016887">
    <property type="term" value="F:ATP hydrolysis activity"/>
    <property type="evidence" value="ECO:0007669"/>
    <property type="project" value="InterPro"/>
</dbReference>
<evidence type="ECO:0000259" key="15">
    <source>
        <dbReference type="Pfam" id="PF17862"/>
    </source>
</evidence>
<dbReference type="InterPro" id="IPR006694">
    <property type="entry name" value="Fatty_acid_hydroxylase"/>
</dbReference>
<dbReference type="FunFam" id="1.10.8.60:FF:000033">
    <property type="entry name" value="paraplegin isoform X1"/>
    <property type="match status" value="1"/>
</dbReference>
<dbReference type="PANTHER" id="PTHR43655:SF8">
    <property type="entry name" value="PARAPLEGIN"/>
    <property type="match status" value="1"/>
</dbReference>
<feature type="domain" description="Fatty acid hydroxylase" evidence="14">
    <location>
        <begin position="322"/>
        <end position="449"/>
    </location>
</feature>
<dbReference type="Gene3D" id="1.10.8.60">
    <property type="match status" value="1"/>
</dbReference>
<keyword evidence="11" id="KW-0812">Transmembrane</keyword>
<keyword evidence="6" id="KW-0547">Nucleotide-binding</keyword>
<evidence type="ECO:0000259" key="14">
    <source>
        <dbReference type="Pfam" id="PF04116"/>
    </source>
</evidence>
<dbReference type="Pfam" id="PF04116">
    <property type="entry name" value="FA_hydroxylase"/>
    <property type="match status" value="1"/>
</dbReference>
<dbReference type="GO" id="GO:0004222">
    <property type="term" value="F:metalloendopeptidase activity"/>
    <property type="evidence" value="ECO:0007669"/>
    <property type="project" value="InterPro"/>
</dbReference>
<evidence type="ECO:0000256" key="1">
    <source>
        <dbReference type="ARBA" id="ARBA00001947"/>
    </source>
</evidence>
<feature type="transmembrane region" description="Helical" evidence="11">
    <location>
        <begin position="285"/>
        <end position="304"/>
    </location>
</feature>
<evidence type="ECO:0000256" key="5">
    <source>
        <dbReference type="ARBA" id="ARBA00022723"/>
    </source>
</evidence>
<dbReference type="GO" id="GO:0016491">
    <property type="term" value="F:oxidoreductase activity"/>
    <property type="evidence" value="ECO:0007669"/>
    <property type="project" value="InterPro"/>
</dbReference>
<keyword evidence="7" id="KW-0378">Hydrolase</keyword>
<keyword evidence="8" id="KW-0862">Zinc</keyword>
<evidence type="ECO:0000256" key="6">
    <source>
        <dbReference type="ARBA" id="ARBA00022741"/>
    </source>
</evidence>
<evidence type="ECO:0000256" key="2">
    <source>
        <dbReference type="ARBA" id="ARBA00010044"/>
    </source>
</evidence>
<comment type="similarity">
    <text evidence="2">In the C-terminal section; belongs to the peptidase M41 family.</text>
</comment>
<gene>
    <name evidence="16" type="ORF">BYL167_LOCUS16489</name>
</gene>
<keyword evidence="5" id="KW-0479">Metal-binding</keyword>
<dbReference type="GO" id="GO:0008610">
    <property type="term" value="P:lipid biosynthetic process"/>
    <property type="evidence" value="ECO:0007669"/>
    <property type="project" value="InterPro"/>
</dbReference>
<keyword evidence="11" id="KW-1133">Transmembrane helix</keyword>
<protein>
    <submittedName>
        <fullName evidence="16">Uncharacterized protein</fullName>
    </submittedName>
</protein>
<reference evidence="16" key="1">
    <citation type="submission" date="2021-02" db="EMBL/GenBank/DDBJ databases">
        <authorList>
            <person name="Nowell W R."/>
        </authorList>
    </citation>
    <scope>NUCLEOTIDE SEQUENCE</scope>
</reference>
<dbReference type="InterPro" id="IPR027417">
    <property type="entry name" value="P-loop_NTPase"/>
</dbReference>
<dbReference type="Pfam" id="PF00004">
    <property type="entry name" value="AAA"/>
    <property type="match status" value="1"/>
</dbReference>
<evidence type="ECO:0000256" key="8">
    <source>
        <dbReference type="ARBA" id="ARBA00022833"/>
    </source>
</evidence>
<dbReference type="Proteomes" id="UP000681967">
    <property type="component" value="Unassembled WGS sequence"/>
</dbReference>
<evidence type="ECO:0000313" key="17">
    <source>
        <dbReference type="Proteomes" id="UP000681967"/>
    </source>
</evidence>
<dbReference type="Gene3D" id="3.40.50.300">
    <property type="entry name" value="P-loop containing nucleotide triphosphate hydrolases"/>
    <property type="match status" value="1"/>
</dbReference>
<dbReference type="SUPFAM" id="SSF52540">
    <property type="entry name" value="P-loop containing nucleoside triphosphate hydrolases"/>
    <property type="match status" value="1"/>
</dbReference>
<dbReference type="AlphaFoldDB" id="A0A8S2PFE8"/>
<dbReference type="SUPFAM" id="SSF140990">
    <property type="entry name" value="FtsH protease domain-like"/>
    <property type="match status" value="1"/>
</dbReference>
<evidence type="ECO:0000259" key="13">
    <source>
        <dbReference type="Pfam" id="PF01434"/>
    </source>
</evidence>
<feature type="transmembrane region" description="Helical" evidence="11">
    <location>
        <begin position="316"/>
        <end position="334"/>
    </location>
</feature>
<keyword evidence="9" id="KW-0067">ATP-binding</keyword>
<dbReference type="InterPro" id="IPR003959">
    <property type="entry name" value="ATPase_AAA_core"/>
</dbReference>
<evidence type="ECO:0000313" key="16">
    <source>
        <dbReference type="EMBL" id="CAF4052351.1"/>
    </source>
</evidence>
<evidence type="ECO:0000256" key="3">
    <source>
        <dbReference type="ARBA" id="ARBA00010550"/>
    </source>
</evidence>